<evidence type="ECO:0000313" key="2">
    <source>
        <dbReference type="Proteomes" id="UP000245021"/>
    </source>
</evidence>
<evidence type="ECO:0000313" key="1">
    <source>
        <dbReference type="EMBL" id="GBG97084.1"/>
    </source>
</evidence>
<protein>
    <submittedName>
        <fullName evidence="1">Uncharacterized protein</fullName>
    </submittedName>
</protein>
<reference evidence="1 2" key="1">
    <citation type="journal article" date="2018" name="Genome Announc.">
        <title>Draft Genome Sequence of Lactococcus sp. Strain NtB2 (JCM 32569), Isolated from the Gut of the Higher Termite Nasutitermes takasagoensis.</title>
        <authorList>
            <person name="Noda S."/>
            <person name="Aihara C."/>
            <person name="Yuki M."/>
            <person name="Ohkuma M."/>
        </authorList>
    </citation>
    <scope>NUCLEOTIDE SEQUENCE [LARGE SCALE GENOMIC DNA]</scope>
    <source>
        <strain evidence="1 2">NtB2</strain>
    </source>
</reference>
<organism evidence="1 2">
    <name type="scientific">Lactococcus termiticola</name>
    <dbReference type="NCBI Taxonomy" id="2169526"/>
    <lineage>
        <taxon>Bacteria</taxon>
        <taxon>Bacillati</taxon>
        <taxon>Bacillota</taxon>
        <taxon>Bacilli</taxon>
        <taxon>Lactobacillales</taxon>
        <taxon>Streptococcaceae</taxon>
        <taxon>Lactococcus</taxon>
    </lineage>
</organism>
<dbReference type="InterPro" id="IPR029068">
    <property type="entry name" value="Glyas_Bleomycin-R_OHBP_Dase"/>
</dbReference>
<accession>A0A2R5HGE3</accession>
<proteinExistence type="predicted"/>
<gene>
    <name evidence="1" type="ORF">NtB2_01221</name>
</gene>
<sequence length="186" mass="21674">MEVENIEATLEQAISLGAQKSRDVSEFFGSKNAEFIDPYHYSWSLNQTITEIPFEKRYQTFLAFIAKTPRKEMINMKYAVFLRGINLELYLEYNEVYNWLNNQNEQIQFIFLDSVQKVGTSFEDMTTLLRENVSLALFGGGLDGQQIISDLPYEDRKKKFAYNVIHAINEDEYYNIVLPEDGFGTE</sequence>
<dbReference type="EMBL" id="BFFO01000007">
    <property type="protein sequence ID" value="GBG97084.1"/>
    <property type="molecule type" value="Genomic_DNA"/>
</dbReference>
<dbReference type="OrthoDB" id="2156128at2"/>
<keyword evidence="2" id="KW-1185">Reference proteome</keyword>
<comment type="caution">
    <text evidence="1">The sequence shown here is derived from an EMBL/GenBank/DDBJ whole genome shotgun (WGS) entry which is preliminary data.</text>
</comment>
<dbReference type="Proteomes" id="UP000245021">
    <property type="component" value="Unassembled WGS sequence"/>
</dbReference>
<dbReference type="Gene3D" id="3.10.180.10">
    <property type="entry name" value="2,3-Dihydroxybiphenyl 1,2-Dioxygenase, domain 1"/>
    <property type="match status" value="1"/>
</dbReference>
<dbReference type="RefSeq" id="WP_125194974.1">
    <property type="nucleotide sequence ID" value="NZ_BFFO01000007.1"/>
</dbReference>
<name>A0A2R5HGE3_9LACT</name>
<dbReference type="AlphaFoldDB" id="A0A2R5HGE3"/>